<dbReference type="AlphaFoldDB" id="A0A3J4LK70"/>
<dbReference type="Proteomes" id="UP000839509">
    <property type="component" value="Unassembled WGS sequence"/>
</dbReference>
<proteinExistence type="predicted"/>
<organism evidence="1 2">
    <name type="scientific">Salmonella enterica</name>
    <name type="common">Salmonella choleraesuis</name>
    <dbReference type="NCBI Taxonomy" id="28901"/>
    <lineage>
        <taxon>Bacteria</taxon>
        <taxon>Pseudomonadati</taxon>
        <taxon>Pseudomonadota</taxon>
        <taxon>Gammaproteobacteria</taxon>
        <taxon>Enterobacterales</taxon>
        <taxon>Enterobacteriaceae</taxon>
        <taxon>Salmonella</taxon>
    </lineage>
</organism>
<protein>
    <submittedName>
        <fullName evidence="1">Uncharacterized protein</fullName>
    </submittedName>
</protein>
<gene>
    <name evidence="1" type="ORF">EEM01_21730</name>
</gene>
<dbReference type="EMBL" id="RMTL01000036">
    <property type="protein sequence ID" value="MFK58605.1"/>
    <property type="molecule type" value="Genomic_DNA"/>
</dbReference>
<evidence type="ECO:0000313" key="1">
    <source>
        <dbReference type="EMBL" id="MFK58605.1"/>
    </source>
</evidence>
<comment type="caution">
    <text evidence="1">The sequence shown here is derived from an EMBL/GenBank/DDBJ whole genome shotgun (WGS) entry which is preliminary data.</text>
</comment>
<sequence length="83" mass="9251">MRDSPALTGTPTPETTAAGWDIATAAFVAAKVVPLVDFAPDALKHWPPGRDTIIKVVFVINAPQKYYLKRIYKRYQDFLIMTA</sequence>
<name>A0A3J4LK70_SALER</name>
<evidence type="ECO:0000313" key="2">
    <source>
        <dbReference type="Proteomes" id="UP000839509"/>
    </source>
</evidence>
<accession>A0A3J4LK70</accession>
<reference evidence="1 2" key="1">
    <citation type="submission" date="2018-11" db="EMBL/GenBank/DDBJ databases">
        <authorList>
            <consortium name="PulseNet: The National Subtyping Network for Foodborne Disease Surveillance"/>
            <person name="Tarr C.L."/>
            <person name="Trees E."/>
            <person name="Katz L.S."/>
            <person name="Carleton-Romer H.A."/>
            <person name="Stroika S."/>
            <person name="Kucerova Z."/>
            <person name="Roache K.F."/>
            <person name="Sabol A.L."/>
            <person name="Besser J."/>
            <person name="Gerner-Smidt P."/>
        </authorList>
    </citation>
    <scope>NUCLEOTIDE SEQUENCE [LARGE SCALE GENOMIC DNA]</scope>
    <source>
        <strain evidence="1 2">PNUSAS059842</strain>
    </source>
</reference>